<sequence length="2754" mass="287452">MILLTVYKYRIYCTIDQQWEYVWDTTPPTVCPVNSLHTINANSVSIEDTIVVVKIDSTDTPYKVKQHSVFCDTTNGNIILYLPKATRSTKLHYIVKKTATANIVTVTPYGSELIDSAATKTLSTLNETILLQSDGTGWNSTSYYNSLTIENEFKPSTMIATRQKGDMLIDNGSEMISLPLGTNNYALLADSSQASGVKWAQIDHTDLVNIGTNTHAQIDSHISASSGIHGVVGNIVGTSDTQTLTNKSLVNNNTSFVDLTDLTKMIKFNTSSATTGTTLTLASAQTGNRTLNLPDASDTLVARNTTDTLANKSLQNNTVFHIDQTDATKKLGFSTSGATTGTTLTLAGTQTTNRTLTFPDATDTIVGRATTDTLTNKTLTAPIISQIVNTGTLTLPTSTDTLVGRATTDTLTNKTLDDSTTYFADNSDNTKKMQFQLSGITASTTRTLTVPNADTTLVGTDTTQTLTNKTLTNPTISQINNTGTLTLPTSTDTLVGRTTTDTLTNKTLIDNSTIIADQSDQTKQIRFDAGGTTATSTTIVSSQSANRTITLPDTTDTLLGRNTTDTLANKSLQNNTNFFVDNADATKKIGFSSSGATTGTTTTISANQSTNRTIVLPDATTTLVGTDTTQTITNKTLTAPIISQIVNTGTLTLPTSTDTLVGRDTTDTLTNKTLTAPIISQISNTGTLTLPTSTDTLIGRATTDTLSNKSFSDNLNMSNNKIINVAIPTSATDAANKAYVDSAVTGLDLKQSVYVATTADFSSNTSISGSITYNATGGSSGRGQITGTLVTTNTFVVDDVTLTSSNNGARILIKNQSSGAQNGIYTVTISGTSLTLDRASDFDEDIEVTTGAFTFIELGTVNGNSGWTLATPNPIIIGGNSGTSLSFTQFSGTGQITAGAGLTKTGNMLDIGGSNTIISNADNIEVNSSGTANQILLSSGTVGIAATYGALPLGNTNAVTGILGIANGGSGVSSFTAGDRIIATNSGNTALTTTSLDPSAIATLTGTQTLTNKTLTTPIISSIVNTGTLTLPTSTDTLIGRTTSDTLTNKTLVDASTYFADDLDLTKRMQFQLSSITTTTTRTLTIPDADMTLVGTTTTQTLTNKTLSTPIIAFISNGAGLITVPSTTDTLVGRQTSDTLTNKTLIDASTVIADSTDNTKQIKFDSAGTTSTSTTIQSSQTANRTLTLPDATDTLIGRTTTDTLTNKSLNNASVSFVDLSDPTKKVKFATNSATTGTATTISTYQTVDRIVSLPDATTTLVGTDTTQTLTNKTLTAPIISQISNTGTLTLPTSTTTLIGTDTTDILTNKTMDDATTYFTDNLDNTKKMQFQLSDITTATTRTITVPDSDITLVGTSNTQTLTNKTLTAPIISSISNIGTLTLPTSTDTLVGRATTDTLTNKTLIDNSTIIADAVDLTKQIRFDAGGTTSTNTTITAAQTANRTITLPDATTTLVGTDTTQTLTNKTLTSPIIANISNTGTLTLPTSTDTLVGRNTTDTLTNKTLTSPIISTIVNTGTLTLPTSTDTLVARSTSDTLANKSLRNDTCLHVDPTDTTKKIGFVTSGATTATTLTLAGVQTASRTLTLPDATDTLVGRNTTDTLTNKTLTSPIISSINNTGTLTLPTSTDTLVGRTTTDTLTNKTLIDNSTVIADLTDLTKQIRFDAGGSTSTSTTITATQTANRTITLPDASTTLVGTDTTQTLTNKTLTTPVISSISNTGTLTLPTSTDTLIGRTTTDTLTNKTLIDNSTIIADNADQTKQIKFDAAGTTATSTTILSSQTANRILTLPDATDTLVGKATTDTLTNKTLTTPIISQISNTGTLTLPTSTDTLVGRATTDTLANKSLQNNTVFHVDQTDATKKIGFNSSSASSATTLTLAGIQTTNRTVTFPDATTILVGTDTTQTLTNKTLTTPIISQISNTGTLTLPTTSDTLVGRSTTDTLTNKTLIDASVVFADSGDQTKQIRVDAGGTTATSTTITAAQTANRVITLPDATDTLVGRATTDTLTNKTLTSPIISTIINTGTLTLPTNTDTLVARTTTDTLTNKTLIGASTYFADLIDNTKKMQFQLSGITTATTRTITIPDASTTLVGTDTTQTLTNKTLTAPIISTISNTGTLTLPTNTDTLVGRITTDTLTNKTLIDNSTIIADVDDVTKQIKFDAGGTTATSTTITAAQTANRILTLPDATDTLIGRSTTDTLANKSLQNNTNFFVDNADATKKIGFNTSSATTGTTITLSGVQTTNRTLTLPDATDTLVGRATTDTLTNKTLTAPIISTITNTGTLTLPTNTDTLVGRQTTDTLTNKSLVDASTYFVDDSDTTKKMQFQLSGITTATTRTITIPDLDTTLVGTNATQTLTNKTLTTPIISSISNTGTLTLPTSTDTLVGRATTDTLTNKTLVDTTVVFADLTDQTKLIKFDAGGTTATSTTITAAQTANRTITLPDATDTLVGRSTTDTLANKSLQNNTNFHVDQTDATKKIGFITSGATTSTTLTLAGVQTTNRTVTLPDATDTLVGRATTDTLTNKTLTAPVISQISNTGTLTLPTSTDTLVGRATTDTLTNKTITSTTNTIRATQLGTTGSDVVISGASAPTTGQSLVATSATTAAWLTAKRWILRDEKTTGTGGGGFTSGSWQTRTLNTTAYDGGSDVTLSSNQFTCAAGTYRIKASAIGAGCGIHQVRLYNVTGSSVVSYGLVVKPSHSDGTPSEVECIITPGSSTTYRLEHRCTSTNNTDGMGTAAGWGTEVYANVLIEKM</sequence>
<keyword evidence="2" id="KW-1185">Reference proteome</keyword>
<protein>
    <submittedName>
        <fullName evidence="1">Uncharacterized protein</fullName>
    </submittedName>
</protein>
<proteinExistence type="predicted"/>
<name>A0A7D3V920_9VIRU</name>
<dbReference type="Proteomes" id="UP001162001">
    <property type="component" value="Segment"/>
</dbReference>
<accession>A0A7D3V920</accession>
<organism evidence="1 2">
    <name type="scientific">Fadolivirus FV1/VV64</name>
    <dbReference type="NCBI Taxonomy" id="3070911"/>
    <lineage>
        <taxon>Viruses</taxon>
        <taxon>Varidnaviria</taxon>
        <taxon>Bamfordvirae</taxon>
        <taxon>Nucleocytoviricota</taxon>
        <taxon>Megaviricetes</taxon>
        <taxon>Imitervirales</taxon>
        <taxon>Mimiviridae</taxon>
        <taxon>Klosneuvirinae</taxon>
        <taxon>Fadolivirus</taxon>
        <taxon>Fadolivirus algeromassiliense</taxon>
    </lineage>
</organism>
<dbReference type="EMBL" id="MT418680">
    <property type="protein sequence ID" value="QKF94437.1"/>
    <property type="molecule type" value="Genomic_DNA"/>
</dbReference>
<evidence type="ECO:0000313" key="1">
    <source>
        <dbReference type="EMBL" id="QKF94437.1"/>
    </source>
</evidence>
<evidence type="ECO:0000313" key="2">
    <source>
        <dbReference type="Proteomes" id="UP001162001"/>
    </source>
</evidence>
<reference evidence="1 2" key="1">
    <citation type="submission" date="2020-04" db="EMBL/GenBank/DDBJ databases">
        <title>Advantages and limits of metagenomic assembly and binning of a giant virus.</title>
        <authorList>
            <person name="Schulz F."/>
            <person name="Andreani J."/>
            <person name="Francis R."/>
            <person name="Boudjemaa H."/>
            <person name="Bou Khalil J.Y."/>
            <person name="Lee J."/>
            <person name="La Scola B."/>
            <person name="Woyke T."/>
        </authorList>
    </citation>
    <scope>NUCLEOTIDE SEQUENCE [LARGE SCALE GENOMIC DNA]</scope>
    <source>
        <strain evidence="1 2">FV1/VV64</strain>
    </source>
</reference>
<gene>
    <name evidence="1" type="ORF">Fadolivirus_1_979</name>
</gene>